<dbReference type="SMART" id="SM00487">
    <property type="entry name" value="DEXDc"/>
    <property type="match status" value="1"/>
</dbReference>
<evidence type="ECO:0000313" key="6">
    <source>
        <dbReference type="Proteomes" id="UP000319804"/>
    </source>
</evidence>
<comment type="caution">
    <text evidence="5">The sequence shown here is derived from an EMBL/GenBank/DDBJ whole genome shotgun (WGS) entry which is preliminary data.</text>
</comment>
<dbReference type="InterPro" id="IPR000330">
    <property type="entry name" value="SNF2_N"/>
</dbReference>
<dbReference type="Gene3D" id="3.40.50.300">
    <property type="entry name" value="P-loop containing nucleotide triphosphate hydrolases"/>
    <property type="match status" value="1"/>
</dbReference>
<dbReference type="CDD" id="cd17919">
    <property type="entry name" value="DEXHc_Snf"/>
    <property type="match status" value="1"/>
</dbReference>
<dbReference type="GO" id="GO:0004386">
    <property type="term" value="F:helicase activity"/>
    <property type="evidence" value="ECO:0007669"/>
    <property type="project" value="UniProtKB-KW"/>
</dbReference>
<dbReference type="InterPro" id="IPR049730">
    <property type="entry name" value="SNF2/RAD54-like_C"/>
</dbReference>
<reference evidence="5 6" key="1">
    <citation type="submission" date="2019-06" db="EMBL/GenBank/DDBJ databases">
        <title>Sequencing the genomes of 1000 actinobacteria strains.</title>
        <authorList>
            <person name="Klenk H.-P."/>
        </authorList>
    </citation>
    <scope>NUCLEOTIDE SEQUENCE [LARGE SCALE GENOMIC DNA]</scope>
    <source>
        <strain evidence="5 6">DSM 20427</strain>
    </source>
</reference>
<gene>
    <name evidence="5" type="ORF">FHX68_2486</name>
</gene>
<evidence type="ECO:0000256" key="1">
    <source>
        <dbReference type="ARBA" id="ARBA00022801"/>
    </source>
</evidence>
<dbReference type="Pfam" id="PF14361">
    <property type="entry name" value="RsbRD_N"/>
    <property type="match status" value="1"/>
</dbReference>
<dbReference type="GO" id="GO:0031297">
    <property type="term" value="P:replication fork processing"/>
    <property type="evidence" value="ECO:0007669"/>
    <property type="project" value="TreeGrafter"/>
</dbReference>
<dbReference type="GO" id="GO:0006281">
    <property type="term" value="P:DNA repair"/>
    <property type="evidence" value="ECO:0007669"/>
    <property type="project" value="TreeGrafter"/>
</dbReference>
<dbReference type="PANTHER" id="PTHR45766">
    <property type="entry name" value="DNA ANNEALING HELICASE AND ENDONUCLEASE ZRANB3 FAMILY MEMBER"/>
    <property type="match status" value="1"/>
</dbReference>
<dbReference type="PANTHER" id="PTHR45766:SF6">
    <property type="entry name" value="SWI_SNF-RELATED MATRIX-ASSOCIATED ACTIN-DEPENDENT REGULATOR OF CHROMATIN SUBFAMILY A-LIKE PROTEIN 1"/>
    <property type="match status" value="1"/>
</dbReference>
<dbReference type="PROSITE" id="PS51194">
    <property type="entry name" value="HELICASE_CTER"/>
    <property type="match status" value="1"/>
</dbReference>
<dbReference type="Gene3D" id="3.40.50.10810">
    <property type="entry name" value="Tandem AAA-ATPase domain"/>
    <property type="match status" value="1"/>
</dbReference>
<feature type="region of interest" description="Disordered" evidence="2">
    <location>
        <begin position="234"/>
        <end position="284"/>
    </location>
</feature>
<keyword evidence="1" id="KW-0378">Hydrolase</keyword>
<dbReference type="InterPro" id="IPR001650">
    <property type="entry name" value="Helicase_C-like"/>
</dbReference>
<keyword evidence="5" id="KW-0067">ATP-binding</keyword>
<keyword evidence="5" id="KW-0347">Helicase</keyword>
<organism evidence="5 6">
    <name type="scientific">Microbacterium lacticum</name>
    <dbReference type="NCBI Taxonomy" id="33885"/>
    <lineage>
        <taxon>Bacteria</taxon>
        <taxon>Bacillati</taxon>
        <taxon>Actinomycetota</taxon>
        <taxon>Actinomycetes</taxon>
        <taxon>Micrococcales</taxon>
        <taxon>Microbacteriaceae</taxon>
        <taxon>Microbacterium</taxon>
    </lineage>
</organism>
<keyword evidence="5" id="KW-0547">Nucleotide-binding</keyword>
<dbReference type="InterPro" id="IPR025751">
    <property type="entry name" value="RsbRD_N_dom"/>
</dbReference>
<dbReference type="Pfam" id="PF00176">
    <property type="entry name" value="SNF2-rel_dom"/>
    <property type="match status" value="1"/>
</dbReference>
<evidence type="ECO:0000259" key="3">
    <source>
        <dbReference type="PROSITE" id="PS51192"/>
    </source>
</evidence>
<dbReference type="InterPro" id="IPR038718">
    <property type="entry name" value="SNF2-like_sf"/>
</dbReference>
<protein>
    <submittedName>
        <fullName evidence="5">SNF2 family DNA or RNA helicase</fullName>
    </submittedName>
</protein>
<feature type="domain" description="Helicase ATP-binding" evidence="3">
    <location>
        <begin position="502"/>
        <end position="661"/>
    </location>
</feature>
<dbReference type="InterPro" id="IPR014001">
    <property type="entry name" value="Helicase_ATP-bd"/>
</dbReference>
<dbReference type="GO" id="GO:0016787">
    <property type="term" value="F:hydrolase activity"/>
    <property type="evidence" value="ECO:0007669"/>
    <property type="project" value="UniProtKB-KW"/>
</dbReference>
<dbReference type="AlphaFoldDB" id="A0A4Y3UJV0"/>
<dbReference type="Proteomes" id="UP000319804">
    <property type="component" value="Unassembled WGS sequence"/>
</dbReference>
<accession>A0A4Y3UJV0</accession>
<dbReference type="CDD" id="cd18793">
    <property type="entry name" value="SF2_C_SNF"/>
    <property type="match status" value="1"/>
</dbReference>
<feature type="domain" description="Helicase C-terminal" evidence="4">
    <location>
        <begin position="809"/>
        <end position="959"/>
    </location>
</feature>
<dbReference type="PROSITE" id="PS51192">
    <property type="entry name" value="HELICASE_ATP_BIND_1"/>
    <property type="match status" value="1"/>
</dbReference>
<evidence type="ECO:0000256" key="2">
    <source>
        <dbReference type="SAM" id="MobiDB-lite"/>
    </source>
</evidence>
<dbReference type="EMBL" id="VFPS01000004">
    <property type="protein sequence ID" value="TQM95143.1"/>
    <property type="molecule type" value="Genomic_DNA"/>
</dbReference>
<evidence type="ECO:0000259" key="4">
    <source>
        <dbReference type="PROSITE" id="PS51194"/>
    </source>
</evidence>
<dbReference type="SUPFAM" id="SSF52540">
    <property type="entry name" value="P-loop containing nucleoside triphosphate hydrolases"/>
    <property type="match status" value="2"/>
</dbReference>
<dbReference type="InterPro" id="IPR027417">
    <property type="entry name" value="P-loop_NTPase"/>
</dbReference>
<dbReference type="Pfam" id="PF00271">
    <property type="entry name" value="Helicase_C"/>
    <property type="match status" value="1"/>
</dbReference>
<dbReference type="GO" id="GO:0005524">
    <property type="term" value="F:ATP binding"/>
    <property type="evidence" value="ECO:0007669"/>
    <property type="project" value="InterPro"/>
</dbReference>
<name>A0A4Y3UJV0_9MICO</name>
<keyword evidence="6" id="KW-1185">Reference proteome</keyword>
<sequence length="975" mass="105856">MSETDAGEEAELTRRQLVLVAESLDARLPEIVRDMRDLLVASIGELGGDPQLVEMLQASIEGNVSTICHILANDIDIDNLQPTTAAAEYAIRLAQRDVPVSALTRAYYLGQSMFLRLGIDAVEELSAGEEQRISLVRAVAETVHRYIDCAHRRGARRPPQHGAPARDALRGGACRAHRPGRADAGAVPACRLRLDCEPRFPRPRRRSSQKRVPAAGSAGLAHFPAASAADFDRPARHATDGAGVTPVRPAFQLRRSMPPTASTAPARRRGASNRGSSARRDDDAPLIPILARKVREVEAKAQRGKLGPTNRVKFQVIAFLVREERARVKADEEIPAAARAELLKRLDGVATILAKTAARDTSLIQLLEVDQATSPVAKRMRRDWLLESGAELPEDELIITDVAPVQTSVVPAAVASRQVTPPQIDARREANPFLAPDVALRAPASTARRRLDGWELMGPLYKAFETGAGGANASMELPPVPEFDRLSPKGLEIMPHQSRFLESVRAGHRSFLLADEPGLGKTAESVLAASVAGAYPLLAVVPNVVKMNWAREVERWTPQRRATVIHGDGDQVDAFADVFIVNYEVLDRHLSWLSSLGLRGMVVDEAHFIKNLGSQRSQNVLALGARIREQVSDPLMLALTGTPLINDVEDFDAIWRFLGWTNGEKPGPELMAKLDATGFTPADKAFYPEARDAVISMGIVRRKKKDVAADLPDKLIADLPVELDDEYGRSIREAERELGERLAAKYRRIIEARGDRVIRGEADDDIVRLVAHGELEEAKAAGAGADNVFTMVRKIGQAKALLAADYAAQLQRSVGKVVFFAKHIDVMDAAEAHFAQAGLRTVSIRGNQTTTARQQAIDAFNNDPDVAIAVCSLTAAGVGVNMQAASNVVLAELSWTAAEQTQAIDRVHRIGQDEPVTAWRIIAAHTIDTKIAELIDSKQSLAARALDGEQVDPTSSDSVQLSALMHLLRQALGAD</sequence>
<evidence type="ECO:0000313" key="5">
    <source>
        <dbReference type="EMBL" id="TQM95143.1"/>
    </source>
</evidence>
<proteinExistence type="predicted"/>
<dbReference type="SMART" id="SM00490">
    <property type="entry name" value="HELICc"/>
    <property type="match status" value="1"/>
</dbReference>